<evidence type="ECO:0000256" key="13">
    <source>
        <dbReference type="SAM" id="Phobius"/>
    </source>
</evidence>
<dbReference type="InterPro" id="IPR036424">
    <property type="entry name" value="UPP_synth-like_sf"/>
</dbReference>
<dbReference type="OrthoDB" id="19639at2759"/>
<evidence type="ECO:0000256" key="10">
    <source>
        <dbReference type="ARBA" id="ARBA00022989"/>
    </source>
</evidence>
<proteinExistence type="inferred from homology"/>
<reference evidence="14" key="1">
    <citation type="submission" date="2022-03" db="EMBL/GenBank/DDBJ databases">
        <authorList>
            <person name="Legras J.-L."/>
            <person name="Devillers H."/>
            <person name="Grondin C."/>
        </authorList>
    </citation>
    <scope>NUCLEOTIDE SEQUENCE</scope>
    <source>
        <strain evidence="14">CLIB 1423</strain>
    </source>
</reference>
<sequence length="322" mass="36748">MSESSTIKHPGNTVRSRNIITVFNSILRNLFSSPPDSDKEYKSATNEIFYLLNRAILLSIFFFLAVYKNIQYLFRRMGSRISTLAYYPSKTPQLIREDVSKLSKIPKRVSCILDLRDDEDENGGVDGLISDISELTAWSISAGIPNLTIYEFNGTVTDYLPTLRRYIKKNLSIYFGTDAIPIFSIWVPHENIIIYSTDESQTVHPSSPPPHQVDLKITILSRVDGKPTIVELTKTMSELALNLELSVKDITTELIDEELVTLVGHEPDLLLSFGPSLDLQDYPPWHIRLSEIYWEPDNMYVDYAVFLRALQKYSNCKIKLGK</sequence>
<evidence type="ECO:0000256" key="1">
    <source>
        <dbReference type="ARBA" id="ARBA00001946"/>
    </source>
</evidence>
<evidence type="ECO:0000256" key="2">
    <source>
        <dbReference type="ARBA" id="ARBA00004586"/>
    </source>
</evidence>
<evidence type="ECO:0000313" key="14">
    <source>
        <dbReference type="EMBL" id="CAH2350833.1"/>
    </source>
</evidence>
<name>A0A9P0QLF0_9ASCO</name>
<keyword evidence="11 13" id="KW-0472">Membrane</keyword>
<dbReference type="GO" id="GO:1904423">
    <property type="term" value="C:dehydrodolichyl diphosphate synthase complex"/>
    <property type="evidence" value="ECO:0007669"/>
    <property type="project" value="InterPro"/>
</dbReference>
<comment type="cofactor">
    <cofactor evidence="1">
        <name>Mg(2+)</name>
        <dbReference type="ChEBI" id="CHEBI:18420"/>
    </cofactor>
</comment>
<evidence type="ECO:0000256" key="6">
    <source>
        <dbReference type="ARBA" id="ARBA00022679"/>
    </source>
</evidence>
<evidence type="ECO:0000256" key="8">
    <source>
        <dbReference type="ARBA" id="ARBA00022824"/>
    </source>
</evidence>
<dbReference type="GO" id="GO:0005789">
    <property type="term" value="C:endoplasmic reticulum membrane"/>
    <property type="evidence" value="ECO:0007669"/>
    <property type="project" value="UniProtKB-SubCell"/>
</dbReference>
<evidence type="ECO:0000256" key="5">
    <source>
        <dbReference type="ARBA" id="ARBA00012596"/>
    </source>
</evidence>
<evidence type="ECO:0000256" key="7">
    <source>
        <dbReference type="ARBA" id="ARBA00022692"/>
    </source>
</evidence>
<dbReference type="PANTHER" id="PTHR21528">
    <property type="entry name" value="DEHYDRODOLICHYL DIPHOSPHATE SYNTHASE COMPLEX SUBUNIT NUS1"/>
    <property type="match status" value="1"/>
</dbReference>
<organism evidence="14 15">
    <name type="scientific">[Candida] railenensis</name>
    <dbReference type="NCBI Taxonomy" id="45579"/>
    <lineage>
        <taxon>Eukaryota</taxon>
        <taxon>Fungi</taxon>
        <taxon>Dikarya</taxon>
        <taxon>Ascomycota</taxon>
        <taxon>Saccharomycotina</taxon>
        <taxon>Pichiomycetes</taxon>
        <taxon>Debaryomycetaceae</taxon>
        <taxon>Kurtzmaniella</taxon>
    </lineage>
</organism>
<evidence type="ECO:0000256" key="9">
    <source>
        <dbReference type="ARBA" id="ARBA00022842"/>
    </source>
</evidence>
<keyword evidence="6" id="KW-0808">Transferase</keyword>
<dbReference type="InterPro" id="IPR038887">
    <property type="entry name" value="Nus1/NgBR"/>
</dbReference>
<accession>A0A9P0QLF0</accession>
<keyword evidence="9" id="KW-0460">Magnesium</keyword>
<evidence type="ECO:0000313" key="15">
    <source>
        <dbReference type="Proteomes" id="UP000837801"/>
    </source>
</evidence>
<keyword evidence="10 13" id="KW-1133">Transmembrane helix</keyword>
<keyword evidence="7 13" id="KW-0812">Transmembrane</keyword>
<dbReference type="AlphaFoldDB" id="A0A9P0QLF0"/>
<dbReference type="Gene3D" id="3.40.1180.10">
    <property type="entry name" value="Decaprenyl diphosphate synthase-like"/>
    <property type="match status" value="1"/>
</dbReference>
<dbReference type="GO" id="GO:0045547">
    <property type="term" value="F:ditrans,polycis-polyprenyl diphosphate synthase [(2E,6E)-farnesyl diphosphate specific] activity"/>
    <property type="evidence" value="ECO:0007669"/>
    <property type="project" value="UniProtKB-EC"/>
</dbReference>
<comment type="caution">
    <text evidence="14">The sequence shown here is derived from an EMBL/GenBank/DDBJ whole genome shotgun (WGS) entry which is preliminary data.</text>
</comment>
<protein>
    <recommendedName>
        <fullName evidence="5">ditrans,polycis-polyprenyl diphosphate synthase [(2E,6E)-farnesyldiphosphate specific]</fullName>
        <ecNumber evidence="5">2.5.1.87</ecNumber>
    </recommendedName>
</protein>
<evidence type="ECO:0000256" key="12">
    <source>
        <dbReference type="ARBA" id="ARBA00047353"/>
    </source>
</evidence>
<comment type="catalytic activity">
    <reaction evidence="12">
        <text>n isopentenyl diphosphate + (2E,6E)-farnesyl diphosphate = a di-trans,poly-cis-polyprenyl diphosphate + n diphosphate</text>
        <dbReference type="Rhea" id="RHEA:53008"/>
        <dbReference type="Rhea" id="RHEA-COMP:19494"/>
        <dbReference type="ChEBI" id="CHEBI:33019"/>
        <dbReference type="ChEBI" id="CHEBI:128769"/>
        <dbReference type="ChEBI" id="CHEBI:136960"/>
        <dbReference type="ChEBI" id="CHEBI:175763"/>
        <dbReference type="EC" id="2.5.1.87"/>
    </reaction>
</comment>
<evidence type="ECO:0000256" key="11">
    <source>
        <dbReference type="ARBA" id="ARBA00023136"/>
    </source>
</evidence>
<dbReference type="Proteomes" id="UP000837801">
    <property type="component" value="Unassembled WGS sequence"/>
</dbReference>
<dbReference type="EC" id="2.5.1.87" evidence="5"/>
<dbReference type="SUPFAM" id="SSF64005">
    <property type="entry name" value="Undecaprenyl diphosphate synthase"/>
    <property type="match status" value="1"/>
</dbReference>
<keyword evidence="15" id="KW-1185">Reference proteome</keyword>
<gene>
    <name evidence="14" type="ORF">CLIB1423_02S06194</name>
</gene>
<evidence type="ECO:0000256" key="4">
    <source>
        <dbReference type="ARBA" id="ARBA00005432"/>
    </source>
</evidence>
<comment type="pathway">
    <text evidence="3">Protein modification; protein glycosylation.</text>
</comment>
<keyword evidence="8" id="KW-0256">Endoplasmic reticulum</keyword>
<comment type="similarity">
    <text evidence="4">Belongs to the UPP synthase family.</text>
</comment>
<dbReference type="EMBL" id="CAKXYY010000002">
    <property type="protein sequence ID" value="CAH2350833.1"/>
    <property type="molecule type" value="Genomic_DNA"/>
</dbReference>
<feature type="transmembrane region" description="Helical" evidence="13">
    <location>
        <begin position="48"/>
        <end position="67"/>
    </location>
</feature>
<dbReference type="PANTHER" id="PTHR21528:SF0">
    <property type="entry name" value="DEHYDRODOLICHYL DIPHOSPHATE SYNTHASE COMPLEX SUBUNIT NUS1"/>
    <property type="match status" value="1"/>
</dbReference>
<evidence type="ECO:0000256" key="3">
    <source>
        <dbReference type="ARBA" id="ARBA00004922"/>
    </source>
</evidence>
<comment type="subcellular location">
    <subcellularLocation>
        <location evidence="2">Endoplasmic reticulum membrane</location>
    </subcellularLocation>
</comment>